<dbReference type="Proteomes" id="UP000427281">
    <property type="component" value="Chromosome"/>
</dbReference>
<evidence type="ECO:0000313" key="3">
    <source>
        <dbReference type="Proteomes" id="UP000427281"/>
    </source>
</evidence>
<dbReference type="CDD" id="cd07890">
    <property type="entry name" value="CYTH-like_AC_IV-like"/>
    <property type="match status" value="1"/>
</dbReference>
<organism evidence="2 3">
    <name type="scientific">Gimesia benthica</name>
    <dbReference type="NCBI Taxonomy" id="2608982"/>
    <lineage>
        <taxon>Bacteria</taxon>
        <taxon>Pseudomonadati</taxon>
        <taxon>Planctomycetota</taxon>
        <taxon>Planctomycetia</taxon>
        <taxon>Planctomycetales</taxon>
        <taxon>Planctomycetaceae</taxon>
        <taxon>Gimesia</taxon>
    </lineage>
</organism>
<keyword evidence="3" id="KW-1185">Reference proteome</keyword>
<dbReference type="SMART" id="SM01118">
    <property type="entry name" value="CYTH"/>
    <property type="match status" value="1"/>
</dbReference>
<reference evidence="2 3" key="1">
    <citation type="submission" date="2019-09" db="EMBL/GenBank/DDBJ databases">
        <title>Gimesia benthica sp. nov., a novel bacterium isolated from deep-sea water of the Northwest Indian Ocean.</title>
        <authorList>
            <person name="Dai X."/>
        </authorList>
    </citation>
    <scope>NUCLEOTIDE SEQUENCE [LARGE SCALE GENOMIC DNA]</scope>
    <source>
        <strain evidence="2 3">E7</strain>
    </source>
</reference>
<evidence type="ECO:0000313" key="2">
    <source>
        <dbReference type="EMBL" id="QGQ22709.1"/>
    </source>
</evidence>
<dbReference type="InterPro" id="IPR008173">
    <property type="entry name" value="Adenylyl_cyclase_CyaB"/>
</dbReference>
<dbReference type="EMBL" id="CP043930">
    <property type="protein sequence ID" value="QGQ22709.1"/>
    <property type="molecule type" value="Genomic_DNA"/>
</dbReference>
<sequence>MPNIADFYFYQRRSPMLEIEQKFRIPDQSQLLAQLEQIGAEQGATLDQEDYYFAHPSRNFVETDEALRIRRIGTENHITYKGPKRATVSKIRKEIELAFETGPEALAQLKEMLELLGFQPVRNVKKQRTPYSFHHEQRHFEITIDEVEGLGTFAEVETLAEEEELEQAEAAVIQLAEQLGLSSPIRTSYLGMLMQQAEDS</sequence>
<name>A0A6I6ACH7_9PLAN</name>
<evidence type="ECO:0000259" key="1">
    <source>
        <dbReference type="PROSITE" id="PS51707"/>
    </source>
</evidence>
<dbReference type="KEGG" id="gim:F1728_08475"/>
<dbReference type="PANTHER" id="PTHR21028:SF2">
    <property type="entry name" value="CYTH DOMAIN-CONTAINING PROTEIN"/>
    <property type="match status" value="1"/>
</dbReference>
<dbReference type="SUPFAM" id="SSF55154">
    <property type="entry name" value="CYTH-like phosphatases"/>
    <property type="match status" value="1"/>
</dbReference>
<dbReference type="InterPro" id="IPR023577">
    <property type="entry name" value="CYTH_domain"/>
</dbReference>
<protein>
    <submittedName>
        <fullName evidence="2">Class IV adenylate cyclase</fullName>
    </submittedName>
</protein>
<gene>
    <name evidence="2" type="primary">cyaB</name>
    <name evidence="2" type="ORF">F1728_08475</name>
</gene>
<dbReference type="NCBIfam" id="TIGR00318">
    <property type="entry name" value="cyaB"/>
    <property type="match status" value="1"/>
</dbReference>
<accession>A0A6I6ACH7</accession>
<dbReference type="InterPro" id="IPR033469">
    <property type="entry name" value="CYTH-like_dom_sf"/>
</dbReference>
<dbReference type="PANTHER" id="PTHR21028">
    <property type="entry name" value="SI:CH211-156B7.4"/>
    <property type="match status" value="1"/>
</dbReference>
<dbReference type="RefSeq" id="WP_155363752.1">
    <property type="nucleotide sequence ID" value="NZ_CP043930.1"/>
</dbReference>
<dbReference type="PROSITE" id="PS51707">
    <property type="entry name" value="CYTH"/>
    <property type="match status" value="1"/>
</dbReference>
<dbReference type="Pfam" id="PF01928">
    <property type="entry name" value="CYTH"/>
    <property type="match status" value="1"/>
</dbReference>
<dbReference type="AlphaFoldDB" id="A0A6I6ACH7"/>
<feature type="domain" description="CYTH" evidence="1">
    <location>
        <begin position="16"/>
        <end position="195"/>
    </location>
</feature>
<dbReference type="Gene3D" id="2.40.320.10">
    <property type="entry name" value="Hypothetical Protein Pfu-838710-001"/>
    <property type="match status" value="1"/>
</dbReference>
<proteinExistence type="predicted"/>